<dbReference type="PANTHER" id="PTHR11085">
    <property type="entry name" value="NAD-DEPENDENT PROTEIN DEACYLASE SIRTUIN-5, MITOCHONDRIAL-RELATED"/>
    <property type="match status" value="1"/>
</dbReference>
<dbReference type="PROSITE" id="PS50305">
    <property type="entry name" value="SIRTUIN"/>
    <property type="match status" value="1"/>
</dbReference>
<dbReference type="Pfam" id="PF02146">
    <property type="entry name" value="SIR2"/>
    <property type="match status" value="1"/>
</dbReference>
<keyword evidence="3" id="KW-0479">Metal-binding</keyword>
<accession>A0A836C4N2</accession>
<dbReference type="GO" id="GO:0017136">
    <property type="term" value="F:histone deacetylase activity, NAD-dependent"/>
    <property type="evidence" value="ECO:0007669"/>
    <property type="project" value="TreeGrafter"/>
</dbReference>
<feature type="active site" description="Proton acceptor" evidence="3">
    <location>
        <position position="72"/>
    </location>
</feature>
<keyword evidence="6" id="KW-1185">Reference proteome</keyword>
<feature type="binding site" evidence="3">
    <location>
        <position position="80"/>
    </location>
    <ligand>
        <name>Zn(2+)</name>
        <dbReference type="ChEBI" id="CHEBI:29105"/>
    </ligand>
</feature>
<organism evidence="5 6">
    <name type="scientific">Edaphochlamys debaryana</name>
    <dbReference type="NCBI Taxonomy" id="47281"/>
    <lineage>
        <taxon>Eukaryota</taxon>
        <taxon>Viridiplantae</taxon>
        <taxon>Chlorophyta</taxon>
        <taxon>core chlorophytes</taxon>
        <taxon>Chlorophyceae</taxon>
        <taxon>CS clade</taxon>
        <taxon>Chlamydomonadales</taxon>
        <taxon>Chlamydomonadales incertae sedis</taxon>
        <taxon>Edaphochlamys</taxon>
    </lineage>
</organism>
<dbReference type="OrthoDB" id="424302at2759"/>
<dbReference type="InterPro" id="IPR050134">
    <property type="entry name" value="NAD-dep_sirtuin_deacylases"/>
</dbReference>
<name>A0A836C4N2_9CHLO</name>
<dbReference type="InterPro" id="IPR026590">
    <property type="entry name" value="Ssirtuin_cat_dom"/>
</dbReference>
<evidence type="ECO:0000259" key="4">
    <source>
        <dbReference type="PROSITE" id="PS50305"/>
    </source>
</evidence>
<feature type="binding site" evidence="3">
    <location>
        <position position="176"/>
    </location>
    <ligand>
        <name>Zn(2+)</name>
        <dbReference type="ChEBI" id="CHEBI:29105"/>
    </ligand>
</feature>
<dbReference type="GO" id="GO:0070403">
    <property type="term" value="F:NAD+ binding"/>
    <property type="evidence" value="ECO:0007669"/>
    <property type="project" value="InterPro"/>
</dbReference>
<dbReference type="EMBL" id="JAEHOE010000008">
    <property type="protein sequence ID" value="KAG2498927.1"/>
    <property type="molecule type" value="Genomic_DNA"/>
</dbReference>
<keyword evidence="2" id="KW-0520">NAD</keyword>
<evidence type="ECO:0000256" key="2">
    <source>
        <dbReference type="ARBA" id="ARBA00023027"/>
    </source>
</evidence>
<evidence type="ECO:0000256" key="1">
    <source>
        <dbReference type="ARBA" id="ARBA00022679"/>
    </source>
</evidence>
<evidence type="ECO:0000313" key="5">
    <source>
        <dbReference type="EMBL" id="KAG2498927.1"/>
    </source>
</evidence>
<evidence type="ECO:0000313" key="6">
    <source>
        <dbReference type="Proteomes" id="UP000612055"/>
    </source>
</evidence>
<dbReference type="GO" id="GO:0046872">
    <property type="term" value="F:metal ion binding"/>
    <property type="evidence" value="ECO:0007669"/>
    <property type="project" value="UniProtKB-KW"/>
</dbReference>
<keyword evidence="3" id="KW-0862">Zinc</keyword>
<proteinExistence type="predicted"/>
<dbReference type="InterPro" id="IPR029035">
    <property type="entry name" value="DHS-like_NAD/FAD-binding_dom"/>
</dbReference>
<feature type="domain" description="Deacetylase sirtuin-type" evidence="4">
    <location>
        <begin position="1"/>
        <end position="278"/>
    </location>
</feature>
<keyword evidence="1" id="KW-0808">Transferase</keyword>
<protein>
    <recommendedName>
        <fullName evidence="4">Deacetylase sirtuin-type domain-containing protein</fullName>
    </recommendedName>
</protein>
<feature type="binding site" evidence="3">
    <location>
        <position position="173"/>
    </location>
    <ligand>
        <name>Zn(2+)</name>
        <dbReference type="ChEBI" id="CHEBI:29105"/>
    </ligand>
</feature>
<evidence type="ECO:0000256" key="3">
    <source>
        <dbReference type="PROSITE-ProRule" id="PRU00236"/>
    </source>
</evidence>
<feature type="binding site" evidence="3">
    <location>
        <position position="83"/>
    </location>
    <ligand>
        <name>Zn(2+)</name>
        <dbReference type="ChEBI" id="CHEBI:29105"/>
    </ligand>
</feature>
<dbReference type="InterPro" id="IPR026591">
    <property type="entry name" value="Sirtuin_cat_small_dom_sf"/>
</dbReference>
<sequence>MTHQEFLRRPENRARYWARSFYGWPRFSATRPNAAHYALAELEERGWVHGLITQNVDRLHSAAGSREVIELHGSSHRVTCLGCGATSPRTAVQSTLERLNPAAAAHSAALAALPLDAARERQAELRIGSSSDAMKVAVSLPAAAPSAGSAPMQRPDGDVELADAGVGFRVPPCPDCGGVLKPDVVFFGDNIPQERKDRAAAMAASADLLLVVGSSLAVYSAFRLVEAGARAGAALAVVNVGPTRADALASIKVEARAGEVLARLARHPDLLLPRLALA</sequence>
<dbReference type="InterPro" id="IPR003000">
    <property type="entry name" value="Sirtuin"/>
</dbReference>
<dbReference type="SUPFAM" id="SSF52467">
    <property type="entry name" value="DHS-like NAD/FAD-binding domain"/>
    <property type="match status" value="1"/>
</dbReference>
<dbReference type="AlphaFoldDB" id="A0A836C4N2"/>
<dbReference type="PANTHER" id="PTHR11085:SF10">
    <property type="entry name" value="NAD-DEPENDENT PROTEIN DEACYLASE SIRTUIN-5, MITOCHONDRIAL-RELATED"/>
    <property type="match status" value="1"/>
</dbReference>
<gene>
    <name evidence="5" type="ORF">HYH03_003117</name>
</gene>
<dbReference type="Proteomes" id="UP000612055">
    <property type="component" value="Unassembled WGS sequence"/>
</dbReference>
<reference evidence="5" key="1">
    <citation type="journal article" date="2020" name="bioRxiv">
        <title>Comparative genomics of Chlamydomonas.</title>
        <authorList>
            <person name="Craig R.J."/>
            <person name="Hasan A.R."/>
            <person name="Ness R.W."/>
            <person name="Keightley P.D."/>
        </authorList>
    </citation>
    <scope>NUCLEOTIDE SEQUENCE</scope>
    <source>
        <strain evidence="5">CCAP 11/70</strain>
    </source>
</reference>
<comment type="caution">
    <text evidence="5">The sequence shown here is derived from an EMBL/GenBank/DDBJ whole genome shotgun (WGS) entry which is preliminary data.</text>
</comment>
<dbReference type="Gene3D" id="3.30.1600.10">
    <property type="entry name" value="SIR2/SIRT2 'Small Domain"/>
    <property type="match status" value="1"/>
</dbReference>
<dbReference type="Gene3D" id="3.40.50.1220">
    <property type="entry name" value="TPP-binding domain"/>
    <property type="match status" value="1"/>
</dbReference>